<feature type="domain" description="Alpha fucosidase A-like C-terminal" evidence="2">
    <location>
        <begin position="699"/>
        <end position="794"/>
    </location>
</feature>
<dbReference type="InterPro" id="IPR008928">
    <property type="entry name" value="6-hairpin_glycosidase_sf"/>
</dbReference>
<name>A0A1C1A4T2_9BACL</name>
<evidence type="ECO:0000259" key="1">
    <source>
        <dbReference type="Pfam" id="PF14498"/>
    </source>
</evidence>
<dbReference type="InterPro" id="IPR049053">
    <property type="entry name" value="AFCA-like_C"/>
</dbReference>
<dbReference type="Proteomes" id="UP000093309">
    <property type="component" value="Unassembled WGS sequence"/>
</dbReference>
<proteinExistence type="predicted"/>
<gene>
    <name evidence="4" type="ORF">A8709_15605</name>
</gene>
<dbReference type="GO" id="GO:0005975">
    <property type="term" value="P:carbohydrate metabolic process"/>
    <property type="evidence" value="ECO:0007669"/>
    <property type="project" value="InterPro"/>
</dbReference>
<dbReference type="OrthoDB" id="9802600at2"/>
<dbReference type="SUPFAM" id="SSF48208">
    <property type="entry name" value="Six-hairpin glycosidases"/>
    <property type="match status" value="1"/>
</dbReference>
<dbReference type="EMBL" id="LYPC01000014">
    <property type="protein sequence ID" value="OCT15500.1"/>
    <property type="molecule type" value="Genomic_DNA"/>
</dbReference>
<dbReference type="Gene3D" id="1.50.10.10">
    <property type="match status" value="1"/>
</dbReference>
<dbReference type="STRING" id="512399.A8709_15605"/>
<evidence type="ECO:0000259" key="2">
    <source>
        <dbReference type="Pfam" id="PF21307"/>
    </source>
</evidence>
<dbReference type="InterPro" id="IPR016518">
    <property type="entry name" value="Alpha-L-fucosidase"/>
</dbReference>
<keyword evidence="5" id="KW-1185">Reference proteome</keyword>
<dbReference type="Gene3D" id="2.70.98.50">
    <property type="entry name" value="putative glycoside hydrolase family protein from bacillus halodurans"/>
    <property type="match status" value="1"/>
</dbReference>
<reference evidence="5" key="1">
    <citation type="submission" date="2016-05" db="EMBL/GenBank/DDBJ databases">
        <title>Paenibacillus oryzae. sp. nov., isolated from the rice root.</title>
        <authorList>
            <person name="Zhang J."/>
            <person name="Zhang X."/>
        </authorList>
    </citation>
    <scope>NUCLEOTIDE SEQUENCE [LARGE SCALE GENOMIC DNA]</scope>
    <source>
        <strain evidence="5">KCTC13222</strain>
    </source>
</reference>
<protein>
    <submittedName>
        <fullName evidence="4">Alpha-L-fucosidase</fullName>
    </submittedName>
</protein>
<feature type="domain" description="Glycosyl hydrolase family 95 catalytic" evidence="3">
    <location>
        <begin position="278"/>
        <end position="697"/>
    </location>
</feature>
<dbReference type="PANTHER" id="PTHR31084">
    <property type="entry name" value="ALPHA-L-FUCOSIDASE 2"/>
    <property type="match status" value="1"/>
</dbReference>
<dbReference type="GO" id="GO:0004560">
    <property type="term" value="F:alpha-L-fucosidase activity"/>
    <property type="evidence" value="ECO:0007669"/>
    <property type="project" value="InterPro"/>
</dbReference>
<feature type="domain" description="Glycosyl hydrolase family 95 N-terminal" evidence="1">
    <location>
        <begin position="3"/>
        <end position="251"/>
    </location>
</feature>
<dbReference type="InterPro" id="IPR027414">
    <property type="entry name" value="GH95_N_dom"/>
</dbReference>
<dbReference type="AlphaFoldDB" id="A0A1C1A4T2"/>
<dbReference type="Gene3D" id="2.60.40.1180">
    <property type="entry name" value="Golgi alpha-mannosidase II"/>
    <property type="match status" value="1"/>
</dbReference>
<dbReference type="RefSeq" id="WP_065852410.1">
    <property type="nucleotide sequence ID" value="NZ_LYPC01000014.1"/>
</dbReference>
<dbReference type="FunFam" id="1.50.10.10:FF:000028">
    <property type="entry name" value="Alpha-L-fucosidase 2"/>
    <property type="match status" value="1"/>
</dbReference>
<dbReference type="PIRSF" id="PIRSF007663">
    <property type="entry name" value="UCP007663"/>
    <property type="match status" value="1"/>
</dbReference>
<dbReference type="InterPro" id="IPR012341">
    <property type="entry name" value="6hp_glycosidase-like_sf"/>
</dbReference>
<dbReference type="PANTHER" id="PTHR31084:SF0">
    <property type="entry name" value="ALPHA-L-FUCOSIDASE 2"/>
    <property type="match status" value="1"/>
</dbReference>
<dbReference type="InterPro" id="IPR013780">
    <property type="entry name" value="Glyco_hydro_b"/>
</dbReference>
<dbReference type="Pfam" id="PF14498">
    <property type="entry name" value="Glyco_hyd_65N_2"/>
    <property type="match status" value="1"/>
</dbReference>
<evidence type="ECO:0000313" key="5">
    <source>
        <dbReference type="Proteomes" id="UP000093309"/>
    </source>
</evidence>
<evidence type="ECO:0000259" key="3">
    <source>
        <dbReference type="Pfam" id="PF22124"/>
    </source>
</evidence>
<organism evidence="4 5">
    <name type="scientific">Paenibacillus pectinilyticus</name>
    <dbReference type="NCBI Taxonomy" id="512399"/>
    <lineage>
        <taxon>Bacteria</taxon>
        <taxon>Bacillati</taxon>
        <taxon>Bacillota</taxon>
        <taxon>Bacilli</taxon>
        <taxon>Bacillales</taxon>
        <taxon>Paenibacillaceae</taxon>
        <taxon>Paenibacillus</taxon>
    </lineage>
</organism>
<dbReference type="InterPro" id="IPR054363">
    <property type="entry name" value="GH95_cat"/>
</dbReference>
<dbReference type="Pfam" id="PF21307">
    <property type="entry name" value="Glyco_hydro_95_C"/>
    <property type="match status" value="1"/>
</dbReference>
<evidence type="ECO:0000313" key="4">
    <source>
        <dbReference type="EMBL" id="OCT15500.1"/>
    </source>
</evidence>
<dbReference type="Pfam" id="PF22124">
    <property type="entry name" value="Glyco_hydro_95_cat"/>
    <property type="match status" value="1"/>
</dbReference>
<sequence>MKLSYERPANAWTEALPLGNSRLGAMFFGGVEQEQLQLNEESLWSGAPRDWHNPQAIQILPEVREQLEAGNYAEADLLARKMMGPYTQSYLPMGHLFLAMEHGSIHRDYNRCLDLQDGVAKVTYRIGKVIYTREMFVSHPDQVIVVRLSASEPGMLNLRASLQSDLRFDTTASESQLVLQGYAPEQVDPSYYETSQPIVYGDPATTKAMRFEVRLAAQQEGGSCKADANGLHIYGATSVTLFVSAATSFNGHDRVPGHDGKDPSVYTKQTLNKALQLSWADLRERHVEDYKSLFDRVSLDLGASLTAESLPSELLSTDQRIVAYGATDVGLVQLLFQYGRYLMITSSRPGSLPANLQGIWNKETRPPWSSNWTLNINAQMNYWPVETCNLAECHEPLLDFIGHLAANGQETARIHYGADGWVAHHNTDIWCQTSPVGDYGHGDPVWAFWPMGGVWLAQHLWEHYAFGGDLAFLRDKAYPTMKGAALFCLDWLIEDEDGKLITSPSTSPEHKYVVDGVTYGVSKASTMDMALMWDLFTNCIEAAALLEDDTDWRDRLVEARSRLLPMQIGQYGQLQEWSQDFEDEDVHHRHVSHLFGVYPGRQITAADEPRFFEAARQSLERRGDGGTGWSLGWKISLWARFGDGNRALGLIANLLTLVDSDKENYHIGGVYANLFDAHPPFQIDGNFAVTAGIAEMLMQSYQGYIQFLPALPDAWGTGSVKGLRARGGFEISLSWKDHRVTDATVLSKLGGLCRVRAGASAHWRVVAGEQGEIPFVLEDGLVQFQTERDGAYRLLLVE</sequence>
<comment type="caution">
    <text evidence="4">The sequence shown here is derived from an EMBL/GenBank/DDBJ whole genome shotgun (WGS) entry which is preliminary data.</text>
</comment>
<accession>A0A1C1A4T2</accession>